<protein>
    <submittedName>
        <fullName evidence="1">Uncharacterized protein</fullName>
    </submittedName>
</protein>
<dbReference type="AlphaFoldDB" id="A0A6A5U0A0"/>
<reference evidence="1" key="1">
    <citation type="journal article" date="2020" name="Stud. Mycol.">
        <title>101 Dothideomycetes genomes: a test case for predicting lifestyles and emergence of pathogens.</title>
        <authorList>
            <person name="Haridas S."/>
            <person name="Albert R."/>
            <person name="Binder M."/>
            <person name="Bloem J."/>
            <person name="Labutti K."/>
            <person name="Salamov A."/>
            <person name="Andreopoulos B."/>
            <person name="Baker S."/>
            <person name="Barry K."/>
            <person name="Bills G."/>
            <person name="Bluhm B."/>
            <person name="Cannon C."/>
            <person name="Castanera R."/>
            <person name="Culley D."/>
            <person name="Daum C."/>
            <person name="Ezra D."/>
            <person name="Gonzalez J."/>
            <person name="Henrissat B."/>
            <person name="Kuo A."/>
            <person name="Liang C."/>
            <person name="Lipzen A."/>
            <person name="Lutzoni F."/>
            <person name="Magnuson J."/>
            <person name="Mondo S."/>
            <person name="Nolan M."/>
            <person name="Ohm R."/>
            <person name="Pangilinan J."/>
            <person name="Park H.-J."/>
            <person name="Ramirez L."/>
            <person name="Alfaro M."/>
            <person name="Sun H."/>
            <person name="Tritt A."/>
            <person name="Yoshinaga Y."/>
            <person name="Zwiers L.-H."/>
            <person name="Turgeon B."/>
            <person name="Goodwin S."/>
            <person name="Spatafora J."/>
            <person name="Crous P."/>
            <person name="Grigoriev I."/>
        </authorList>
    </citation>
    <scope>NUCLEOTIDE SEQUENCE</scope>
    <source>
        <strain evidence="1">CBS 675.92</strain>
    </source>
</reference>
<sequence length="159" mass="18161">MPHAAEAQSPDFLLSTFYWANTLPLFFNIDDNQYRWAKCGQEGRAGEVQYLASAEKGVTHVCLHPQICNFWGVYLVLADQQASRRRETLPRSHDLLVVGLHDIRSLDNQRHMRPGVDLQLGVTLENATYFIQQQHQVGSLTTFDDYPDHGCIRPPLRAK</sequence>
<dbReference type="EMBL" id="ML976998">
    <property type="protein sequence ID" value="KAF1954627.1"/>
    <property type="molecule type" value="Genomic_DNA"/>
</dbReference>
<evidence type="ECO:0000313" key="2">
    <source>
        <dbReference type="Proteomes" id="UP000800035"/>
    </source>
</evidence>
<name>A0A6A5U0A0_9PLEO</name>
<gene>
    <name evidence="1" type="ORF">CC80DRAFT_550240</name>
</gene>
<evidence type="ECO:0000313" key="1">
    <source>
        <dbReference type="EMBL" id="KAF1954627.1"/>
    </source>
</evidence>
<organism evidence="1 2">
    <name type="scientific">Byssothecium circinans</name>
    <dbReference type="NCBI Taxonomy" id="147558"/>
    <lineage>
        <taxon>Eukaryota</taxon>
        <taxon>Fungi</taxon>
        <taxon>Dikarya</taxon>
        <taxon>Ascomycota</taxon>
        <taxon>Pezizomycotina</taxon>
        <taxon>Dothideomycetes</taxon>
        <taxon>Pleosporomycetidae</taxon>
        <taxon>Pleosporales</taxon>
        <taxon>Massarineae</taxon>
        <taxon>Massarinaceae</taxon>
        <taxon>Byssothecium</taxon>
    </lineage>
</organism>
<dbReference type="Proteomes" id="UP000800035">
    <property type="component" value="Unassembled WGS sequence"/>
</dbReference>
<keyword evidence="2" id="KW-1185">Reference proteome</keyword>
<accession>A0A6A5U0A0</accession>
<proteinExistence type="predicted"/>